<dbReference type="GO" id="GO:0005524">
    <property type="term" value="F:ATP binding"/>
    <property type="evidence" value="ECO:0007669"/>
    <property type="project" value="UniProtKB-KW"/>
</dbReference>
<dbReference type="GO" id="GO:0006355">
    <property type="term" value="P:regulation of DNA-templated transcription"/>
    <property type="evidence" value="ECO:0007669"/>
    <property type="project" value="InterPro"/>
</dbReference>
<evidence type="ECO:0000256" key="3">
    <source>
        <dbReference type="ARBA" id="ARBA00023015"/>
    </source>
</evidence>
<dbReference type="InterPro" id="IPR009057">
    <property type="entry name" value="Homeodomain-like_sf"/>
</dbReference>
<dbReference type="Gene3D" id="3.40.50.2300">
    <property type="match status" value="1"/>
</dbReference>
<dbReference type="PRINTS" id="PR01590">
    <property type="entry name" value="HTHFIS"/>
</dbReference>
<evidence type="ECO:0000259" key="6">
    <source>
        <dbReference type="PROSITE" id="PS50045"/>
    </source>
</evidence>
<dbReference type="InterPro" id="IPR002078">
    <property type="entry name" value="Sigma_54_int"/>
</dbReference>
<evidence type="ECO:0000256" key="2">
    <source>
        <dbReference type="ARBA" id="ARBA00022840"/>
    </source>
</evidence>
<dbReference type="GO" id="GO:0043565">
    <property type="term" value="F:sequence-specific DNA binding"/>
    <property type="evidence" value="ECO:0007669"/>
    <property type="project" value="InterPro"/>
</dbReference>
<evidence type="ECO:0000256" key="1">
    <source>
        <dbReference type="ARBA" id="ARBA00022741"/>
    </source>
</evidence>
<dbReference type="Pfam" id="PF00158">
    <property type="entry name" value="Sigma54_activat"/>
    <property type="match status" value="1"/>
</dbReference>
<dbReference type="SUPFAM" id="SSF52540">
    <property type="entry name" value="P-loop containing nucleoside triphosphate hydrolases"/>
    <property type="match status" value="1"/>
</dbReference>
<gene>
    <name evidence="8" type="primary">aoxR</name>
    <name evidence="8" type="ORF">CARN7_0139</name>
</gene>
<keyword evidence="3" id="KW-0805">Transcription regulation</keyword>
<feature type="domain" description="Sigma-54 factor interaction" evidence="6">
    <location>
        <begin position="135"/>
        <end position="365"/>
    </location>
</feature>
<dbReference type="EMBL" id="CABR01000031">
    <property type="protein sequence ID" value="CBI09411.1"/>
    <property type="molecule type" value="Genomic_DNA"/>
</dbReference>
<keyword evidence="2" id="KW-0067">ATP-binding</keyword>
<reference evidence="8" key="1">
    <citation type="submission" date="2009-10" db="EMBL/GenBank/DDBJ databases">
        <title>Diversity of trophic interactions inside an arsenic-rich microbial ecosystem.</title>
        <authorList>
            <person name="Bertin P.N."/>
            <person name="Heinrich-Salmeron A."/>
            <person name="Pelletier E."/>
            <person name="Goulhen-Chollet F."/>
            <person name="Arsene-Ploetze F."/>
            <person name="Gallien S."/>
            <person name="Calteau A."/>
            <person name="Vallenet D."/>
            <person name="Casiot C."/>
            <person name="Chane-Woon-Ming B."/>
            <person name="Giloteaux L."/>
            <person name="Barakat M."/>
            <person name="Bonnefoy V."/>
            <person name="Bruneel O."/>
            <person name="Chandler M."/>
            <person name="Cleiss J."/>
            <person name="Duran R."/>
            <person name="Elbaz-Poulichet F."/>
            <person name="Fonknechten N."/>
            <person name="Lauga B."/>
            <person name="Mornico D."/>
            <person name="Ortet P."/>
            <person name="Schaeffer C."/>
            <person name="Siguier P."/>
            <person name="Alexander Thil Smith A."/>
            <person name="Van Dorsselaer A."/>
            <person name="Weissenbach J."/>
            <person name="Medigue C."/>
            <person name="Le Paslier D."/>
        </authorList>
    </citation>
    <scope>NUCLEOTIDE SEQUENCE</scope>
</reference>
<dbReference type="CDD" id="cd00009">
    <property type="entry name" value="AAA"/>
    <property type="match status" value="1"/>
</dbReference>
<keyword evidence="4" id="KW-0238">DNA-binding</keyword>
<dbReference type="SUPFAM" id="SSF46689">
    <property type="entry name" value="Homeodomain-like"/>
    <property type="match status" value="1"/>
</dbReference>
<dbReference type="InterPro" id="IPR025662">
    <property type="entry name" value="Sigma_54_int_dom_ATP-bd_1"/>
</dbReference>
<dbReference type="InterPro" id="IPR001789">
    <property type="entry name" value="Sig_transdc_resp-reg_receiver"/>
</dbReference>
<evidence type="ECO:0000259" key="7">
    <source>
        <dbReference type="PROSITE" id="PS50110"/>
    </source>
</evidence>
<dbReference type="Gene3D" id="1.10.10.60">
    <property type="entry name" value="Homeodomain-like"/>
    <property type="match status" value="1"/>
</dbReference>
<dbReference type="SUPFAM" id="SSF52172">
    <property type="entry name" value="CheY-like"/>
    <property type="match status" value="1"/>
</dbReference>
<dbReference type="AlphaFoldDB" id="E6QQ90"/>
<dbReference type="InterPro" id="IPR003593">
    <property type="entry name" value="AAA+_ATPase"/>
</dbReference>
<keyword evidence="5" id="KW-0804">Transcription</keyword>
<dbReference type="InterPro" id="IPR002197">
    <property type="entry name" value="HTH_Fis"/>
</dbReference>
<sequence length="450" mass="51250">MPRNQRFCVIEDDEIMRESLRDRFELEGFECDCFATAKGAMEQIGRKHYTAIISDIRLPDMNGEELFKHLLARELFLPPWLFITAYGTVDKAVNLLKLGATDYVTKPFDLDELIEKLQSFSSHPNQNFAPEIAPVLGISSTMRKITETLPRLAKLASRILITGESGVGKEVIAREIHRLNPKRAEQPFVAINCGALPENLLEAELFGFEKGAFTGAFRSKKGLFEQAHKGTLFLDEIGDMPKAMQVKLLRALQEQRVTPIGGEKEIPVDIHLICATHQDLKAMVEKGTFREDLFYRIHLIHLRIPPLRERKEDILWLAQRFFQEYASQAGACRKPITDEIERLLLSHHWPGNVRELRNAIERACILSEGDELEPHNLFDQSTQQTQSVLCESNDLSGFLHTCERSFILQAVTRHNGQMGQTAQHLGISRKNLWEKMKKLGISANVVEDLE</sequence>
<dbReference type="PANTHER" id="PTHR32071">
    <property type="entry name" value="TRANSCRIPTIONAL REGULATORY PROTEIN"/>
    <property type="match status" value="1"/>
</dbReference>
<dbReference type="InterPro" id="IPR011006">
    <property type="entry name" value="CheY-like_superfamily"/>
</dbReference>
<dbReference type="InterPro" id="IPR027417">
    <property type="entry name" value="P-loop_NTPase"/>
</dbReference>
<dbReference type="Pfam" id="PF02954">
    <property type="entry name" value="HTH_8"/>
    <property type="match status" value="1"/>
</dbReference>
<name>E6QQ90_9ZZZZ</name>
<protein>
    <submittedName>
        <fullName evidence="8">AoxR regulatory protein</fullName>
    </submittedName>
</protein>
<accession>E6QQ90</accession>
<dbReference type="InterPro" id="IPR058031">
    <property type="entry name" value="AAA_lid_NorR"/>
</dbReference>
<evidence type="ECO:0000256" key="5">
    <source>
        <dbReference type="ARBA" id="ARBA00023163"/>
    </source>
</evidence>
<dbReference type="PROSITE" id="PS00676">
    <property type="entry name" value="SIGMA54_INTERACT_2"/>
    <property type="match status" value="1"/>
</dbReference>
<evidence type="ECO:0000313" key="8">
    <source>
        <dbReference type="EMBL" id="CBI09411.1"/>
    </source>
</evidence>
<proteinExistence type="predicted"/>
<dbReference type="InterPro" id="IPR025943">
    <property type="entry name" value="Sigma_54_int_dom_ATP-bd_2"/>
</dbReference>
<dbReference type="PROSITE" id="PS00688">
    <property type="entry name" value="SIGMA54_INTERACT_3"/>
    <property type="match status" value="1"/>
</dbReference>
<dbReference type="PROSITE" id="PS50045">
    <property type="entry name" value="SIGMA54_INTERACT_4"/>
    <property type="match status" value="1"/>
</dbReference>
<organism evidence="8">
    <name type="scientific">mine drainage metagenome</name>
    <dbReference type="NCBI Taxonomy" id="410659"/>
    <lineage>
        <taxon>unclassified sequences</taxon>
        <taxon>metagenomes</taxon>
        <taxon>ecological metagenomes</taxon>
    </lineage>
</organism>
<dbReference type="Gene3D" id="3.40.50.300">
    <property type="entry name" value="P-loop containing nucleotide triphosphate hydrolases"/>
    <property type="match status" value="1"/>
</dbReference>
<dbReference type="FunFam" id="3.40.50.300:FF:000006">
    <property type="entry name" value="DNA-binding transcriptional regulator NtrC"/>
    <property type="match status" value="1"/>
</dbReference>
<dbReference type="Pfam" id="PF25601">
    <property type="entry name" value="AAA_lid_14"/>
    <property type="match status" value="1"/>
</dbReference>
<dbReference type="Gene3D" id="1.10.8.60">
    <property type="match status" value="1"/>
</dbReference>
<dbReference type="SMART" id="SM00382">
    <property type="entry name" value="AAA"/>
    <property type="match status" value="1"/>
</dbReference>
<evidence type="ECO:0000256" key="4">
    <source>
        <dbReference type="ARBA" id="ARBA00023125"/>
    </source>
</evidence>
<dbReference type="PROSITE" id="PS50110">
    <property type="entry name" value="RESPONSE_REGULATORY"/>
    <property type="match status" value="1"/>
</dbReference>
<dbReference type="SMART" id="SM00448">
    <property type="entry name" value="REC"/>
    <property type="match status" value="1"/>
</dbReference>
<dbReference type="InterPro" id="IPR025944">
    <property type="entry name" value="Sigma_54_int_dom_CS"/>
</dbReference>
<dbReference type="PROSITE" id="PS00675">
    <property type="entry name" value="SIGMA54_INTERACT_1"/>
    <property type="match status" value="1"/>
</dbReference>
<keyword evidence="1" id="KW-0547">Nucleotide-binding</keyword>
<feature type="domain" description="Response regulatory" evidence="7">
    <location>
        <begin position="6"/>
        <end position="121"/>
    </location>
</feature>
<comment type="caution">
    <text evidence="8">The sequence shown here is derived from an EMBL/GenBank/DDBJ whole genome shotgun (WGS) entry which is preliminary data.</text>
</comment>
<dbReference type="Pfam" id="PF00072">
    <property type="entry name" value="Response_reg"/>
    <property type="match status" value="1"/>
</dbReference>
<dbReference type="GO" id="GO:0000160">
    <property type="term" value="P:phosphorelay signal transduction system"/>
    <property type="evidence" value="ECO:0007669"/>
    <property type="project" value="InterPro"/>
</dbReference>